<dbReference type="RefSeq" id="WP_135503119.1">
    <property type="nucleotide sequence ID" value="NZ_JACHHE010000003.1"/>
</dbReference>
<organism evidence="2 3">
    <name type="scientific">Planococcus koreensis</name>
    <dbReference type="NCBI Taxonomy" id="112331"/>
    <lineage>
        <taxon>Bacteria</taxon>
        <taxon>Bacillati</taxon>
        <taxon>Bacillota</taxon>
        <taxon>Bacilli</taxon>
        <taxon>Bacillales</taxon>
        <taxon>Caryophanaceae</taxon>
        <taxon>Planococcus</taxon>
    </lineage>
</organism>
<protein>
    <submittedName>
        <fullName evidence="2">Putative damage-inducible protein DinB</fullName>
    </submittedName>
</protein>
<dbReference type="Proteomes" id="UP000525923">
    <property type="component" value="Unassembled WGS sequence"/>
</dbReference>
<evidence type="ECO:0000259" key="1">
    <source>
        <dbReference type="Pfam" id="PF12867"/>
    </source>
</evidence>
<dbReference type="Gene3D" id="1.20.120.450">
    <property type="entry name" value="dinb family like domain"/>
    <property type="match status" value="1"/>
</dbReference>
<keyword evidence="3" id="KW-1185">Reference proteome</keyword>
<feature type="domain" description="DinB-like" evidence="1">
    <location>
        <begin position="24"/>
        <end position="139"/>
    </location>
</feature>
<evidence type="ECO:0000313" key="2">
    <source>
        <dbReference type="EMBL" id="MBB5179807.1"/>
    </source>
</evidence>
<reference evidence="2 3" key="1">
    <citation type="submission" date="2020-08" db="EMBL/GenBank/DDBJ databases">
        <title>Genomic Encyclopedia of Type Strains, Phase IV (KMG-IV): sequencing the most valuable type-strain genomes for metagenomic binning, comparative biology and taxonomic classification.</title>
        <authorList>
            <person name="Goeker M."/>
        </authorList>
    </citation>
    <scope>NUCLEOTIDE SEQUENCE [LARGE SCALE GENOMIC DNA]</scope>
    <source>
        <strain evidence="2 3">DSM 15895</strain>
    </source>
</reference>
<name>A0A7W8CTA8_9BACL</name>
<sequence length="157" mass="18017">MTESMFQKALHGRSAHVDTALIFDGLDWQSAGKKPEHCPHSVWELLYHMNYWQDFMLGYLKGDVVKAPDHPEESWPADPMPESRKSWEYGVERFLQGLKEAEQEAGKDLAEAGFSRPDRTRGDLLMVMINHNSYHAGQVITTRSLIGTWPPQNDYEV</sequence>
<comment type="caution">
    <text evidence="2">The sequence shown here is derived from an EMBL/GenBank/DDBJ whole genome shotgun (WGS) entry which is preliminary data.</text>
</comment>
<dbReference type="InterPro" id="IPR034660">
    <property type="entry name" value="DinB/YfiT-like"/>
</dbReference>
<dbReference type="Pfam" id="PF12867">
    <property type="entry name" value="DinB_2"/>
    <property type="match status" value="1"/>
</dbReference>
<gene>
    <name evidence="2" type="ORF">HNQ44_001231</name>
</gene>
<dbReference type="EMBL" id="JACHHE010000003">
    <property type="protein sequence ID" value="MBB5179807.1"/>
    <property type="molecule type" value="Genomic_DNA"/>
</dbReference>
<dbReference type="SUPFAM" id="SSF109854">
    <property type="entry name" value="DinB/YfiT-like putative metalloenzymes"/>
    <property type="match status" value="1"/>
</dbReference>
<dbReference type="AlphaFoldDB" id="A0A7W8CTA8"/>
<proteinExistence type="predicted"/>
<dbReference type="OrthoDB" id="9798830at2"/>
<dbReference type="InterPro" id="IPR024775">
    <property type="entry name" value="DinB-like"/>
</dbReference>
<accession>A0A7W8CTA8</accession>
<evidence type="ECO:0000313" key="3">
    <source>
        <dbReference type="Proteomes" id="UP000525923"/>
    </source>
</evidence>